<dbReference type="Gene3D" id="3.30.750.170">
    <property type="match status" value="1"/>
</dbReference>
<name>A0ABQ1H7I9_9SPHN</name>
<gene>
    <name evidence="3" type="ORF">GCM10011395_33250</name>
</gene>
<dbReference type="SUPFAM" id="SSF52096">
    <property type="entry name" value="ClpP/crotonase"/>
    <property type="match status" value="1"/>
</dbReference>
<feature type="compositionally biased region" description="Low complexity" evidence="1">
    <location>
        <begin position="18"/>
        <end position="37"/>
    </location>
</feature>
<dbReference type="Gene3D" id="3.90.226.10">
    <property type="entry name" value="2-enoyl-CoA Hydratase, Chain A, domain 1"/>
    <property type="match status" value="1"/>
</dbReference>
<proteinExistence type="predicted"/>
<sequence length="476" mass="49639">MALATLLASCSGGGTTSGSGTTPTATTPTPSPTTTAAGCTLRDRQDWALSQLREWYLFPDTLPATLDPTPYSTVSDYIDALTATARAQRKDRYFTYLTSIASEDAFYASGSSAGFGFRLTLDSTGRRVFIAEAFEGAPALSAGIDRGTEIVAIGTSASDLRTVDAIIAAEGGNGVTNALGPSTAGTTRVLRITDASGTRNVTVSKSDYSLTPVSSRYGAQIITDGGRQVGYINLRTFISTADPALRSAFASFRAAGITNVIVDVRYNGGGLVSIAELMTNLLGANRSTSDVIDYMTFRPEKASNNVTAFFAPQPQSIAPTKIAFIGTGGSASASELVIAAQIPYLHANAALIGTNTYGKPVGQIALDRSACDDRLRVIAFALQNANRQGAYYDGLASIVEASCQAGDDLTHPLGSPLETSTRAALDYLAGRSCTTITAASGTQSAQALSVRVPARPLELLTPERPDTVQREVPGSF</sequence>
<comment type="caution">
    <text evidence="3">The sequence shown here is derived from an EMBL/GenBank/DDBJ whole genome shotgun (WGS) entry which is preliminary data.</text>
</comment>
<feature type="region of interest" description="Disordered" evidence="1">
    <location>
        <begin position="11"/>
        <end position="37"/>
    </location>
</feature>
<dbReference type="PANTHER" id="PTHR32060:SF30">
    <property type="entry name" value="CARBOXY-TERMINAL PROCESSING PROTEASE CTPA"/>
    <property type="match status" value="1"/>
</dbReference>
<dbReference type="Gene3D" id="2.30.42.10">
    <property type="match status" value="1"/>
</dbReference>
<evidence type="ECO:0000256" key="1">
    <source>
        <dbReference type="SAM" id="MobiDB-lite"/>
    </source>
</evidence>
<evidence type="ECO:0000313" key="3">
    <source>
        <dbReference type="EMBL" id="GGA60235.1"/>
    </source>
</evidence>
<dbReference type="PANTHER" id="PTHR32060">
    <property type="entry name" value="TAIL-SPECIFIC PROTEASE"/>
    <property type="match status" value="1"/>
</dbReference>
<dbReference type="InterPro" id="IPR005151">
    <property type="entry name" value="Tail-specific_protease"/>
</dbReference>
<keyword evidence="4" id="KW-1185">Reference proteome</keyword>
<organism evidence="3 4">
    <name type="scientific">Sphingomonas psychrolutea</name>
    <dbReference type="NCBI Taxonomy" id="1259676"/>
    <lineage>
        <taxon>Bacteria</taxon>
        <taxon>Pseudomonadati</taxon>
        <taxon>Pseudomonadota</taxon>
        <taxon>Alphaproteobacteria</taxon>
        <taxon>Sphingomonadales</taxon>
        <taxon>Sphingomonadaceae</taxon>
        <taxon>Sphingomonas</taxon>
    </lineage>
</organism>
<feature type="domain" description="Tail specific protease" evidence="2">
    <location>
        <begin position="185"/>
        <end position="402"/>
    </location>
</feature>
<dbReference type="EMBL" id="BMDW01000028">
    <property type="protein sequence ID" value="GGA60235.1"/>
    <property type="molecule type" value="Genomic_DNA"/>
</dbReference>
<dbReference type="CDD" id="cd07561">
    <property type="entry name" value="Peptidase_S41_CPP_like"/>
    <property type="match status" value="1"/>
</dbReference>
<dbReference type="InterPro" id="IPR029045">
    <property type="entry name" value="ClpP/crotonase-like_dom_sf"/>
</dbReference>
<reference evidence="4" key="1">
    <citation type="journal article" date="2019" name="Int. J. Syst. Evol. Microbiol.">
        <title>The Global Catalogue of Microorganisms (GCM) 10K type strain sequencing project: providing services to taxonomists for standard genome sequencing and annotation.</title>
        <authorList>
            <consortium name="The Broad Institute Genomics Platform"/>
            <consortium name="The Broad Institute Genome Sequencing Center for Infectious Disease"/>
            <person name="Wu L."/>
            <person name="Ma J."/>
        </authorList>
    </citation>
    <scope>NUCLEOTIDE SEQUENCE [LARGE SCALE GENOMIC DNA]</scope>
    <source>
        <strain evidence="4">CGMCC 1.10106</strain>
    </source>
</reference>
<dbReference type="InterPro" id="IPR036034">
    <property type="entry name" value="PDZ_sf"/>
</dbReference>
<accession>A0ABQ1H7I9</accession>
<dbReference type="Pfam" id="PF18294">
    <property type="entry name" value="Pept_S41_N"/>
    <property type="match status" value="1"/>
</dbReference>
<dbReference type="Proteomes" id="UP000618591">
    <property type="component" value="Unassembled WGS sequence"/>
</dbReference>
<dbReference type="Pfam" id="PF03572">
    <property type="entry name" value="Peptidase_S41"/>
    <property type="match status" value="1"/>
</dbReference>
<dbReference type="SMART" id="SM00245">
    <property type="entry name" value="TSPc"/>
    <property type="match status" value="1"/>
</dbReference>
<evidence type="ECO:0000259" key="2">
    <source>
        <dbReference type="SMART" id="SM00245"/>
    </source>
</evidence>
<protein>
    <submittedName>
        <fullName evidence="3">Peptidase S41</fullName>
    </submittedName>
</protein>
<dbReference type="InterPro" id="IPR041613">
    <property type="entry name" value="Pept_S41_N"/>
</dbReference>
<evidence type="ECO:0000313" key="4">
    <source>
        <dbReference type="Proteomes" id="UP000618591"/>
    </source>
</evidence>